<feature type="region of interest" description="Disordered" evidence="1">
    <location>
        <begin position="66"/>
        <end position="135"/>
    </location>
</feature>
<evidence type="ECO:0000313" key="3">
    <source>
        <dbReference type="Proteomes" id="UP001066276"/>
    </source>
</evidence>
<evidence type="ECO:0000256" key="1">
    <source>
        <dbReference type="SAM" id="MobiDB-lite"/>
    </source>
</evidence>
<gene>
    <name evidence="2" type="ORF">NDU88_000359</name>
</gene>
<feature type="compositionally biased region" description="Basic and acidic residues" evidence="1">
    <location>
        <begin position="75"/>
        <end position="94"/>
    </location>
</feature>
<dbReference type="EMBL" id="JANPWB010000005">
    <property type="protein sequence ID" value="KAJ1183541.1"/>
    <property type="molecule type" value="Genomic_DNA"/>
</dbReference>
<dbReference type="Proteomes" id="UP001066276">
    <property type="component" value="Chromosome 3_1"/>
</dbReference>
<reference evidence="2" key="1">
    <citation type="journal article" date="2022" name="bioRxiv">
        <title>Sequencing and chromosome-scale assembly of the giantPleurodeles waltlgenome.</title>
        <authorList>
            <person name="Brown T."/>
            <person name="Elewa A."/>
            <person name="Iarovenko S."/>
            <person name="Subramanian E."/>
            <person name="Araus A.J."/>
            <person name="Petzold A."/>
            <person name="Susuki M."/>
            <person name="Suzuki K.-i.T."/>
            <person name="Hayashi T."/>
            <person name="Toyoda A."/>
            <person name="Oliveira C."/>
            <person name="Osipova E."/>
            <person name="Leigh N.D."/>
            <person name="Simon A."/>
            <person name="Yun M.H."/>
        </authorList>
    </citation>
    <scope>NUCLEOTIDE SEQUENCE</scope>
    <source>
        <strain evidence="2">20211129_DDA</strain>
        <tissue evidence="2">Liver</tissue>
    </source>
</reference>
<accession>A0AAV7U4D8</accession>
<protein>
    <submittedName>
        <fullName evidence="2">Uncharacterized protein</fullName>
    </submittedName>
</protein>
<dbReference type="AlphaFoldDB" id="A0AAV7U4D8"/>
<name>A0AAV7U4D8_PLEWA</name>
<organism evidence="2 3">
    <name type="scientific">Pleurodeles waltl</name>
    <name type="common">Iberian ribbed newt</name>
    <dbReference type="NCBI Taxonomy" id="8319"/>
    <lineage>
        <taxon>Eukaryota</taxon>
        <taxon>Metazoa</taxon>
        <taxon>Chordata</taxon>
        <taxon>Craniata</taxon>
        <taxon>Vertebrata</taxon>
        <taxon>Euteleostomi</taxon>
        <taxon>Amphibia</taxon>
        <taxon>Batrachia</taxon>
        <taxon>Caudata</taxon>
        <taxon>Salamandroidea</taxon>
        <taxon>Salamandridae</taxon>
        <taxon>Pleurodelinae</taxon>
        <taxon>Pleurodeles</taxon>
    </lineage>
</organism>
<sequence>MLRRGPPRLEQSDRLGVRLEPLFICFLVRARAARGRLYSAQGYLQPAALGAGSQIRGTSAATLAPVGARFQHAHQPQEHKAATHPSGSDRRAEGSESAPPRGAVRIEPSATLGEGIRSRRRAPEQGHRRSLTCTGVSVSPPAARLFTKHARSAASVTACAV</sequence>
<proteinExistence type="predicted"/>
<keyword evidence="3" id="KW-1185">Reference proteome</keyword>
<evidence type="ECO:0000313" key="2">
    <source>
        <dbReference type="EMBL" id="KAJ1183541.1"/>
    </source>
</evidence>
<comment type="caution">
    <text evidence="2">The sequence shown here is derived from an EMBL/GenBank/DDBJ whole genome shotgun (WGS) entry which is preliminary data.</text>
</comment>